<keyword evidence="2" id="KW-1185">Reference proteome</keyword>
<gene>
    <name evidence="1" type="ORF">JTE90_024937</name>
</gene>
<protein>
    <submittedName>
        <fullName evidence="1">Uncharacterized protein</fullName>
    </submittedName>
</protein>
<evidence type="ECO:0000313" key="1">
    <source>
        <dbReference type="EMBL" id="KAG8177050.1"/>
    </source>
</evidence>
<dbReference type="GO" id="GO:0006744">
    <property type="term" value="P:ubiquinone biosynthetic process"/>
    <property type="evidence" value="ECO:0007669"/>
    <property type="project" value="TreeGrafter"/>
</dbReference>
<reference evidence="1 2" key="1">
    <citation type="journal article" date="2022" name="Nat. Ecol. Evol.">
        <title>A masculinizing supergene underlies an exaggerated male reproductive morph in a spider.</title>
        <authorList>
            <person name="Hendrickx F."/>
            <person name="De Corte Z."/>
            <person name="Sonet G."/>
            <person name="Van Belleghem S.M."/>
            <person name="Kostlbacher S."/>
            <person name="Vangestel C."/>
        </authorList>
    </citation>
    <scope>NUCLEOTIDE SEQUENCE [LARGE SCALE GENOMIC DNA]</scope>
    <source>
        <strain evidence="1">W744_W776</strain>
    </source>
</reference>
<accession>A0AAV6U0J7</accession>
<organism evidence="1 2">
    <name type="scientific">Oedothorax gibbosus</name>
    <dbReference type="NCBI Taxonomy" id="931172"/>
    <lineage>
        <taxon>Eukaryota</taxon>
        <taxon>Metazoa</taxon>
        <taxon>Ecdysozoa</taxon>
        <taxon>Arthropoda</taxon>
        <taxon>Chelicerata</taxon>
        <taxon>Arachnida</taxon>
        <taxon>Araneae</taxon>
        <taxon>Araneomorphae</taxon>
        <taxon>Entelegynae</taxon>
        <taxon>Araneoidea</taxon>
        <taxon>Linyphiidae</taxon>
        <taxon>Erigoninae</taxon>
        <taxon>Oedothorax</taxon>
    </lineage>
</organism>
<comment type="caution">
    <text evidence="1">The sequence shown here is derived from an EMBL/GenBank/DDBJ whole genome shotgun (WGS) entry which is preliminary data.</text>
</comment>
<sequence>IVLLDFGACNDYAPEFVDTYLKIIKGAAEQERETVLKYSQELGFLTGFETKIMEETHIDAVMILGEAFACKKPFDFRKQNMTARIHDLVPVMLKHRLTPPPEETYSLHRKMSGIFLLCTKLGAVIDCRKLFDEVYQEYASRKLKGANLNSIQFV</sequence>
<dbReference type="AlphaFoldDB" id="A0AAV6U0J7"/>
<evidence type="ECO:0000313" key="2">
    <source>
        <dbReference type="Proteomes" id="UP000827092"/>
    </source>
</evidence>
<feature type="non-terminal residue" evidence="1">
    <location>
        <position position="1"/>
    </location>
</feature>
<name>A0AAV6U0J7_9ARAC</name>
<dbReference type="PANTHER" id="PTHR43851">
    <property type="match status" value="1"/>
</dbReference>
<dbReference type="Proteomes" id="UP000827092">
    <property type="component" value="Unassembled WGS sequence"/>
</dbReference>
<dbReference type="PANTHER" id="PTHR43851:SF3">
    <property type="entry name" value="COENZYME Q8"/>
    <property type="match status" value="1"/>
</dbReference>
<proteinExistence type="predicted"/>
<dbReference type="InterPro" id="IPR051409">
    <property type="entry name" value="Atypical_kinase_ADCK"/>
</dbReference>
<dbReference type="EMBL" id="JAFNEN010000824">
    <property type="protein sequence ID" value="KAG8177050.1"/>
    <property type="molecule type" value="Genomic_DNA"/>
</dbReference>